<dbReference type="GO" id="GO:0016020">
    <property type="term" value="C:membrane"/>
    <property type="evidence" value="ECO:0007669"/>
    <property type="project" value="TreeGrafter"/>
</dbReference>
<evidence type="ECO:0000256" key="2">
    <source>
        <dbReference type="ARBA" id="ARBA00023002"/>
    </source>
</evidence>
<sequence>MILDSFRWDSSPWPATLAGRRVLITGAARGIGAALAARLHERGARVALAGLEPDLLAAVAADCGSAPWWTCDVTDRDRVEEVAGLAVRELGGLDVAVANAGVAAQMPIIGGDPSVLEQSLRVNVLGVYNTLRAAGPHLSHERGYALAIASLAAAVQAPLLGAYSASKAAVEALGNTFRAELRPWGAKAGVAYFAELDTDMTRRGFGTEAAAALTNSGRASSIVSAVTPLKAGIDALERGIARRSKRVVAPWWVGGVLPARMLAQPLVDAAAQRGLRDILDIARKEQVELTTPQPDSDR</sequence>
<reference evidence="4 5" key="1">
    <citation type="submission" date="2019-03" db="EMBL/GenBank/DDBJ databases">
        <title>Draft genome sequences of novel Actinobacteria.</title>
        <authorList>
            <person name="Sahin N."/>
            <person name="Ay H."/>
            <person name="Saygin H."/>
        </authorList>
    </citation>
    <scope>NUCLEOTIDE SEQUENCE [LARGE SCALE GENOMIC DNA]</scope>
    <source>
        <strain evidence="4 5">DSM 45347</strain>
    </source>
</reference>
<keyword evidence="2" id="KW-0560">Oxidoreductase</keyword>
<dbReference type="AlphaFoldDB" id="A0A4R4PCH5"/>
<dbReference type="Pfam" id="PF00106">
    <property type="entry name" value="adh_short"/>
    <property type="match status" value="1"/>
</dbReference>
<proteinExistence type="inferred from homology"/>
<keyword evidence="5" id="KW-1185">Reference proteome</keyword>
<evidence type="ECO:0000313" key="5">
    <source>
        <dbReference type="Proteomes" id="UP000295431"/>
    </source>
</evidence>
<dbReference type="SUPFAM" id="SSF51735">
    <property type="entry name" value="NAD(P)-binding Rossmann-fold domains"/>
    <property type="match status" value="1"/>
</dbReference>
<evidence type="ECO:0000313" key="4">
    <source>
        <dbReference type="EMBL" id="TDC20165.1"/>
    </source>
</evidence>
<dbReference type="PANTHER" id="PTHR44196:SF1">
    <property type="entry name" value="DEHYDROGENASE_REDUCTASE SDR FAMILY MEMBER 7B"/>
    <property type="match status" value="1"/>
</dbReference>
<dbReference type="Proteomes" id="UP000295431">
    <property type="component" value="Unassembled WGS sequence"/>
</dbReference>
<dbReference type="RefSeq" id="WP_131935938.1">
    <property type="nucleotide sequence ID" value="NZ_BAAAMX010000001.1"/>
</dbReference>
<name>A0A4R4PCH5_9ACTN</name>
<dbReference type="PANTHER" id="PTHR44196">
    <property type="entry name" value="DEHYDROGENASE/REDUCTASE SDR FAMILY MEMBER 7B"/>
    <property type="match status" value="1"/>
</dbReference>
<dbReference type="PROSITE" id="PS00061">
    <property type="entry name" value="ADH_SHORT"/>
    <property type="match status" value="1"/>
</dbReference>
<dbReference type="PRINTS" id="PR00081">
    <property type="entry name" value="GDHRDH"/>
</dbReference>
<gene>
    <name evidence="4" type="ORF">E1284_00765</name>
</gene>
<comment type="similarity">
    <text evidence="1 3">Belongs to the short-chain dehydrogenases/reductases (SDR) family.</text>
</comment>
<accession>A0A4R4PCH5</accession>
<dbReference type="InterPro" id="IPR036291">
    <property type="entry name" value="NAD(P)-bd_dom_sf"/>
</dbReference>
<dbReference type="InterPro" id="IPR002347">
    <property type="entry name" value="SDR_fam"/>
</dbReference>
<dbReference type="GO" id="GO:0016491">
    <property type="term" value="F:oxidoreductase activity"/>
    <property type="evidence" value="ECO:0007669"/>
    <property type="project" value="UniProtKB-KW"/>
</dbReference>
<dbReference type="EMBL" id="SMJW01000002">
    <property type="protein sequence ID" value="TDC20165.1"/>
    <property type="molecule type" value="Genomic_DNA"/>
</dbReference>
<protein>
    <submittedName>
        <fullName evidence="4">SDR family NAD(P)-dependent oxidoreductase</fullName>
    </submittedName>
</protein>
<evidence type="ECO:0000256" key="3">
    <source>
        <dbReference type="RuleBase" id="RU000363"/>
    </source>
</evidence>
<evidence type="ECO:0000256" key="1">
    <source>
        <dbReference type="ARBA" id="ARBA00006484"/>
    </source>
</evidence>
<dbReference type="CDD" id="cd05233">
    <property type="entry name" value="SDR_c"/>
    <property type="match status" value="1"/>
</dbReference>
<comment type="caution">
    <text evidence="4">The sequence shown here is derived from an EMBL/GenBank/DDBJ whole genome shotgun (WGS) entry which is preliminary data.</text>
</comment>
<dbReference type="PRINTS" id="PR00080">
    <property type="entry name" value="SDRFAMILY"/>
</dbReference>
<dbReference type="Gene3D" id="3.40.50.720">
    <property type="entry name" value="NAD(P)-binding Rossmann-like Domain"/>
    <property type="match status" value="1"/>
</dbReference>
<dbReference type="InterPro" id="IPR020904">
    <property type="entry name" value="Sc_DH/Rdtase_CS"/>
</dbReference>
<organism evidence="4 5">
    <name type="scientific">Actinomadura bangladeshensis</name>
    <dbReference type="NCBI Taxonomy" id="453573"/>
    <lineage>
        <taxon>Bacteria</taxon>
        <taxon>Bacillati</taxon>
        <taxon>Actinomycetota</taxon>
        <taxon>Actinomycetes</taxon>
        <taxon>Streptosporangiales</taxon>
        <taxon>Thermomonosporaceae</taxon>
        <taxon>Actinomadura</taxon>
    </lineage>
</organism>
<dbReference type="OrthoDB" id="3743899at2"/>